<comment type="similarity">
    <text evidence="1">Belongs to the RGS7BP/RGS9BP family.</text>
</comment>
<keyword evidence="4" id="KW-1133">Transmembrane helix</keyword>
<accession>A0A8T2JIS0</accession>
<keyword evidence="3" id="KW-0175">Coiled coil</keyword>
<keyword evidence="2" id="KW-0734">Signal transduction inhibitor</keyword>
<reference evidence="5" key="1">
    <citation type="thesis" date="2020" institute="ProQuest LLC" country="789 East Eisenhower Parkway, Ann Arbor, MI, USA">
        <title>Comparative Genomics and Chromosome Evolution.</title>
        <authorList>
            <person name="Mudd A.B."/>
        </authorList>
    </citation>
    <scope>NUCLEOTIDE SEQUENCE</scope>
    <source>
        <strain evidence="5">Female2</strain>
        <tissue evidence="5">Blood</tissue>
    </source>
</reference>
<dbReference type="OrthoDB" id="6358515at2759"/>
<evidence type="ECO:0000256" key="2">
    <source>
        <dbReference type="ARBA" id="ARBA00022700"/>
    </source>
</evidence>
<feature type="transmembrane region" description="Helical" evidence="4">
    <location>
        <begin position="231"/>
        <end position="250"/>
    </location>
</feature>
<comment type="caution">
    <text evidence="5">The sequence shown here is derived from an EMBL/GenBank/DDBJ whole genome shotgun (WGS) entry which is preliminary data.</text>
</comment>
<dbReference type="Proteomes" id="UP000812440">
    <property type="component" value="Chromosome 6"/>
</dbReference>
<gene>
    <name evidence="5" type="ORF">GDO86_011239</name>
</gene>
<evidence type="ECO:0000256" key="3">
    <source>
        <dbReference type="SAM" id="Coils"/>
    </source>
</evidence>
<evidence type="ECO:0000256" key="4">
    <source>
        <dbReference type="SAM" id="Phobius"/>
    </source>
</evidence>
<organism evidence="5 6">
    <name type="scientific">Hymenochirus boettgeri</name>
    <name type="common">Congo dwarf clawed frog</name>
    <dbReference type="NCBI Taxonomy" id="247094"/>
    <lineage>
        <taxon>Eukaryota</taxon>
        <taxon>Metazoa</taxon>
        <taxon>Chordata</taxon>
        <taxon>Craniata</taxon>
        <taxon>Vertebrata</taxon>
        <taxon>Euteleostomi</taxon>
        <taxon>Amphibia</taxon>
        <taxon>Batrachia</taxon>
        <taxon>Anura</taxon>
        <taxon>Pipoidea</taxon>
        <taxon>Pipidae</taxon>
        <taxon>Pipinae</taxon>
        <taxon>Hymenochirus</taxon>
    </lineage>
</organism>
<evidence type="ECO:0000313" key="5">
    <source>
        <dbReference type="EMBL" id="KAG8442366.1"/>
    </source>
</evidence>
<dbReference type="EMBL" id="JAACNH010000005">
    <property type="protein sequence ID" value="KAG8442366.1"/>
    <property type="molecule type" value="Genomic_DNA"/>
</dbReference>
<dbReference type="GO" id="GO:0009968">
    <property type="term" value="P:negative regulation of signal transduction"/>
    <property type="evidence" value="ECO:0007669"/>
    <property type="project" value="UniProtKB-KW"/>
</dbReference>
<keyword evidence="6" id="KW-1185">Reference proteome</keyword>
<name>A0A8T2JIS0_9PIPI</name>
<feature type="coiled-coil region" evidence="3">
    <location>
        <begin position="158"/>
        <end position="185"/>
    </location>
</feature>
<protein>
    <submittedName>
        <fullName evidence="5">Uncharacterized protein</fullName>
    </submittedName>
</protein>
<evidence type="ECO:0000313" key="6">
    <source>
        <dbReference type="Proteomes" id="UP000812440"/>
    </source>
</evidence>
<proteinExistence type="inferred from homology"/>
<dbReference type="PANTHER" id="PTHR21029">
    <property type="entry name" value="R-SEVEN BINDING PROTEIN (R7BP) HOMOLOG"/>
    <property type="match status" value="1"/>
</dbReference>
<sequence>MPLQNIKVANEGTVNFQKVKEDCTAAVDALHKVVACYRHLAITVGGSSDSACLRDELRRAGERAQLLAISNRNKLTAALRDKQISKKDREELERLWVQFSSCLELFHNDMCKVFELGMAVTLSANHKLAIQTGVTGPTSAIASRALSAQNMNYSDSPANKTNEEYKEIEDEILKVDNMITDMEMKVNVLRWTVEANSRINEELDSTNDESSVALLSMEEGNSQQCCSNRQLILSFLVGGIALVAITLSSVL</sequence>
<dbReference type="InterPro" id="IPR026512">
    <property type="entry name" value="RGS7BP/RGS9BP"/>
</dbReference>
<keyword evidence="4" id="KW-0812">Transmembrane</keyword>
<evidence type="ECO:0000256" key="1">
    <source>
        <dbReference type="ARBA" id="ARBA00007457"/>
    </source>
</evidence>
<dbReference type="AlphaFoldDB" id="A0A8T2JIS0"/>
<keyword evidence="4" id="KW-0472">Membrane</keyword>